<evidence type="ECO:0000313" key="1">
    <source>
        <dbReference type="EMBL" id="KAL2636417.1"/>
    </source>
</evidence>
<organism evidence="1 2">
    <name type="scientific">Riccia fluitans</name>
    <dbReference type="NCBI Taxonomy" id="41844"/>
    <lineage>
        <taxon>Eukaryota</taxon>
        <taxon>Viridiplantae</taxon>
        <taxon>Streptophyta</taxon>
        <taxon>Embryophyta</taxon>
        <taxon>Marchantiophyta</taxon>
        <taxon>Marchantiopsida</taxon>
        <taxon>Marchantiidae</taxon>
        <taxon>Marchantiales</taxon>
        <taxon>Ricciaceae</taxon>
        <taxon>Riccia</taxon>
    </lineage>
</organism>
<evidence type="ECO:0000313" key="2">
    <source>
        <dbReference type="Proteomes" id="UP001605036"/>
    </source>
</evidence>
<dbReference type="Proteomes" id="UP001605036">
    <property type="component" value="Unassembled WGS sequence"/>
</dbReference>
<dbReference type="AlphaFoldDB" id="A0ABD1Z376"/>
<accession>A0ABD1Z376</accession>
<sequence length="80" mass="8952">MSFLGERSDCNLGFSYSPVVSFLSGFIQRRPKKADFLPIRNMGARCTIAASLHRGGIFTHIQLPQLTPKFEDNAMFQSSI</sequence>
<gene>
    <name evidence="1" type="ORF">R1flu_007896</name>
</gene>
<protein>
    <submittedName>
        <fullName evidence="1">Uncharacterized protein</fullName>
    </submittedName>
</protein>
<name>A0ABD1Z376_9MARC</name>
<proteinExistence type="predicted"/>
<comment type="caution">
    <text evidence="1">The sequence shown here is derived from an EMBL/GenBank/DDBJ whole genome shotgun (WGS) entry which is preliminary data.</text>
</comment>
<reference evidence="1 2" key="1">
    <citation type="submission" date="2024-09" db="EMBL/GenBank/DDBJ databases">
        <title>Chromosome-scale assembly of Riccia fluitans.</title>
        <authorList>
            <person name="Paukszto L."/>
            <person name="Sawicki J."/>
            <person name="Karawczyk K."/>
            <person name="Piernik-Szablinska J."/>
            <person name="Szczecinska M."/>
            <person name="Mazdziarz M."/>
        </authorList>
    </citation>
    <scope>NUCLEOTIDE SEQUENCE [LARGE SCALE GENOMIC DNA]</scope>
    <source>
        <strain evidence="1">Rf_01</strain>
        <tissue evidence="1">Aerial parts of the thallus</tissue>
    </source>
</reference>
<keyword evidence="2" id="KW-1185">Reference proteome</keyword>
<dbReference type="EMBL" id="JBHFFA010000003">
    <property type="protein sequence ID" value="KAL2636417.1"/>
    <property type="molecule type" value="Genomic_DNA"/>
</dbReference>